<name>A0A7S2DZ12_9STRA</name>
<accession>A0A7S2DZ12</accession>
<feature type="region of interest" description="Disordered" evidence="1">
    <location>
        <begin position="1"/>
        <end position="26"/>
    </location>
</feature>
<evidence type="ECO:0000256" key="2">
    <source>
        <dbReference type="SAM" id="Phobius"/>
    </source>
</evidence>
<gene>
    <name evidence="3" type="ORF">HTAM1171_LOCUS708</name>
</gene>
<proteinExistence type="predicted"/>
<reference evidence="3" key="1">
    <citation type="submission" date="2021-01" db="EMBL/GenBank/DDBJ databases">
        <authorList>
            <person name="Corre E."/>
            <person name="Pelletier E."/>
            <person name="Niang G."/>
            <person name="Scheremetjew M."/>
            <person name="Finn R."/>
            <person name="Kale V."/>
            <person name="Holt S."/>
            <person name="Cochrane G."/>
            <person name="Meng A."/>
            <person name="Brown T."/>
            <person name="Cohen L."/>
        </authorList>
    </citation>
    <scope>NUCLEOTIDE SEQUENCE</scope>
    <source>
        <strain evidence="3">CCMP826</strain>
    </source>
</reference>
<evidence type="ECO:0000256" key="1">
    <source>
        <dbReference type="SAM" id="MobiDB-lite"/>
    </source>
</evidence>
<keyword evidence="2" id="KW-1133">Transmembrane helix</keyword>
<sequence length="218" mass="24413">MFPKAHSQQSSCPAAPNPMPPMSPEADNVIATETEHPDLNYRQQHHHRRRQVHSDQSLSFTILWSPLPPITWLIPFIGHLGIATSDGTACDFQGPYFVGDSGRMAFGRPTRAVTIDVKDLADGPSRWDGAIQEANEEYRGRMHNICCDNCHSHVAYALNRMEGLRGPFGIRTEWNMVNLCFLVFFKGRFLRPYFGGLVCQFGPFVAVVLLITLIKSAA</sequence>
<dbReference type="Pfam" id="PF05608">
    <property type="entry name" value="RTE1"/>
    <property type="match status" value="1"/>
</dbReference>
<keyword evidence="2" id="KW-0472">Membrane</keyword>
<organism evidence="3">
    <name type="scientific">Helicotheca tamesis</name>
    <dbReference type="NCBI Taxonomy" id="374047"/>
    <lineage>
        <taxon>Eukaryota</taxon>
        <taxon>Sar</taxon>
        <taxon>Stramenopiles</taxon>
        <taxon>Ochrophyta</taxon>
        <taxon>Bacillariophyta</taxon>
        <taxon>Mediophyceae</taxon>
        <taxon>Lithodesmiophycidae</taxon>
        <taxon>Lithodesmiales</taxon>
        <taxon>Lithodesmiaceae</taxon>
        <taxon>Helicotheca</taxon>
    </lineage>
</organism>
<dbReference type="EMBL" id="HBGV01001162">
    <property type="protein sequence ID" value="CAD9468271.1"/>
    <property type="molecule type" value="Transcribed_RNA"/>
</dbReference>
<keyword evidence="2" id="KW-0812">Transmembrane</keyword>
<protein>
    <recommendedName>
        <fullName evidence="4">Transmembrane protein 222</fullName>
    </recommendedName>
</protein>
<evidence type="ECO:0000313" key="3">
    <source>
        <dbReference type="EMBL" id="CAD9468271.1"/>
    </source>
</evidence>
<dbReference type="PANTHER" id="PTHR20921:SF0">
    <property type="entry name" value="TRANSMEMBRANE PROTEIN 222"/>
    <property type="match status" value="1"/>
</dbReference>
<dbReference type="InterPro" id="IPR008496">
    <property type="entry name" value="TMEM222/RTE1"/>
</dbReference>
<dbReference type="AlphaFoldDB" id="A0A7S2DZ12"/>
<feature type="transmembrane region" description="Helical" evidence="2">
    <location>
        <begin position="193"/>
        <end position="214"/>
    </location>
</feature>
<evidence type="ECO:0008006" key="4">
    <source>
        <dbReference type="Google" id="ProtNLM"/>
    </source>
</evidence>
<dbReference type="PANTHER" id="PTHR20921">
    <property type="entry name" value="TRANSMEMBRANE PROTEIN 222"/>
    <property type="match status" value="1"/>
</dbReference>